<gene>
    <name evidence="1" type="ORF">DI551_03960</name>
</gene>
<protein>
    <submittedName>
        <fullName evidence="1">Uncharacterized protein</fullName>
    </submittedName>
</protein>
<sequence length="388" mass="43567">MTTSDESGDISVDPEAKRSFGHAVMSFISRRDVVKSAWAMNGLIWGTGIAGVLMPERQTESSLKTRINDIADMIERRLRYVPSDDTLIVPVGEHHDQPSHKIVIQGVAAELVKRGIRPAVGMEFDHGGISHDAVMQSWERQISSVEEWNDMRPTPERIQKAVADTDYLNARQGFRQLIAYMYSESIVFDFNDLDGVDKIDVNENMNKGYEEQAAKYRNVKSFSLAQQTRSPDGLFLRNVAMAQRIDSNANSYRRDLEDGGGPVRVYLQHTGNAHLLGNDESPFQESLYNILKERFGRQVLAISLSGDKPEQYPVQAQAVIRDGNAVLVDCMRQGFNYTTISENPAAMRALEIKETYYVRNLAREAGVNFYLHEPVPYVAPSVPQVPAP</sequence>
<organism evidence="1 2">
    <name type="scientific">Micavibrio aeruginosavorus</name>
    <dbReference type="NCBI Taxonomy" id="349221"/>
    <lineage>
        <taxon>Bacteria</taxon>
        <taxon>Pseudomonadati</taxon>
        <taxon>Bdellovibrionota</taxon>
        <taxon>Bdellovibrionia</taxon>
        <taxon>Bdellovibrionales</taxon>
        <taxon>Pseudobdellovibrionaceae</taxon>
        <taxon>Micavibrio</taxon>
    </lineage>
</organism>
<dbReference type="Proteomes" id="UP000249417">
    <property type="component" value="Unassembled WGS sequence"/>
</dbReference>
<comment type="caution">
    <text evidence="1">The sequence shown here is derived from an EMBL/GenBank/DDBJ whole genome shotgun (WGS) entry which is preliminary data.</text>
</comment>
<dbReference type="AlphaFoldDB" id="A0A2W5N8J1"/>
<evidence type="ECO:0000313" key="1">
    <source>
        <dbReference type="EMBL" id="PZQ47085.1"/>
    </source>
</evidence>
<accession>A0A2W5N8J1</accession>
<dbReference type="EMBL" id="QFQB01000017">
    <property type="protein sequence ID" value="PZQ47085.1"/>
    <property type="molecule type" value="Genomic_DNA"/>
</dbReference>
<reference evidence="1 2" key="1">
    <citation type="submission" date="2017-08" db="EMBL/GenBank/DDBJ databases">
        <title>Infants hospitalized years apart are colonized by the same room-sourced microbial strains.</title>
        <authorList>
            <person name="Brooks B."/>
            <person name="Olm M.R."/>
            <person name="Firek B.A."/>
            <person name="Baker R."/>
            <person name="Thomas B.C."/>
            <person name="Morowitz M.J."/>
            <person name="Banfield J.F."/>
        </authorList>
    </citation>
    <scope>NUCLEOTIDE SEQUENCE [LARGE SCALE GENOMIC DNA]</scope>
    <source>
        <strain evidence="1">S2_005_002_R2_29</strain>
    </source>
</reference>
<name>A0A2W5N8J1_9BACT</name>
<proteinExistence type="predicted"/>
<evidence type="ECO:0000313" key="2">
    <source>
        <dbReference type="Proteomes" id="UP000249417"/>
    </source>
</evidence>